<sequence length="628" mass="68627">MLSLLLFLAASTAAATEAVPGTAKTSLYQVTKIESDLQGDILNLSIVGNSEPAYTVSERFSPFRAVLDIANAAFDKSINLQSQLIADNPFISLKTSVLSEQDPSVTRFEFTIADSHDYKITRDGFVIKVQVAPAAKETAAEKPGTSPSPAAIPAISDIVVKTTPSATSVTFVSSAPIAKYTTDTITGNANETPKMYIDIENVDIAQLVREKRIGTSVDKIRVIQQGDGARFIFDSATASLFDYTVADNAGQVVVTVNENPALPGQTASAGKNQKSSQPTDKTLDSLIGETETILATEGKKSTVKTAATDPKLALEDTFSFAGYDKQRISVDFYKIDLHNVFRLFRQFTDINIIVDEAVTGSLTLALTDVPWDFALDIICNLKDLKKEERFNTIVIYPNKKTFVWPDRLEDNLAVEADAEIVEQDALIIEQSANLPKEVIQAQEILRNAQIADENENFEEAAELYEQAYRLWPANAKISNRLATLYLVSLGVNAKAVHYAKESLKQEPGNNRAALYAAIGSANMQRNAEALEYFTQSISGNPPMKEALISFSTFCETSGQSEQAIKLLDRYNASYGETMDTMIAKARIYDKLGNSKMAITQYKALLASGFPLPPDLKQYIHGRMAASSF</sequence>
<dbReference type="Gene3D" id="1.25.40.10">
    <property type="entry name" value="Tetratricopeptide repeat domain"/>
    <property type="match status" value="1"/>
</dbReference>
<dbReference type="Gene3D" id="2.60.40.3500">
    <property type="match status" value="1"/>
</dbReference>
<dbReference type="InterPro" id="IPR011990">
    <property type="entry name" value="TPR-like_helical_dom_sf"/>
</dbReference>
<dbReference type="Gene3D" id="3.30.1370.130">
    <property type="match status" value="1"/>
</dbReference>
<evidence type="ECO:0000256" key="3">
    <source>
        <dbReference type="ARBA" id="ARBA00023237"/>
    </source>
</evidence>
<dbReference type="SMART" id="SM00965">
    <property type="entry name" value="STN"/>
    <property type="match status" value="1"/>
</dbReference>
<evidence type="ECO:0000256" key="4">
    <source>
        <dbReference type="PROSITE-ProRule" id="PRU00339"/>
    </source>
</evidence>
<dbReference type="PANTHER" id="PTHR30604">
    <property type="entry name" value="PROTEIN TRANSPORT PROTEIN HOFQ"/>
    <property type="match status" value="1"/>
</dbReference>
<evidence type="ECO:0000256" key="2">
    <source>
        <dbReference type="ARBA" id="ARBA00023136"/>
    </source>
</evidence>
<dbReference type="EMBL" id="JACHEO010000007">
    <property type="protein sequence ID" value="MBB5347896.1"/>
    <property type="molecule type" value="Genomic_DNA"/>
</dbReference>
<name>A0A840UST2_9BACT</name>
<dbReference type="PANTHER" id="PTHR30604:SF1">
    <property type="entry name" value="DNA UTILIZATION PROTEIN HOFQ"/>
    <property type="match status" value="1"/>
</dbReference>
<keyword evidence="2" id="KW-0472">Membrane</keyword>
<dbReference type="GO" id="GO:0019867">
    <property type="term" value="C:outer membrane"/>
    <property type="evidence" value="ECO:0007669"/>
    <property type="project" value="InterPro"/>
</dbReference>
<dbReference type="RefSeq" id="WP_183350126.1">
    <property type="nucleotide sequence ID" value="NZ_JACHEO010000007.1"/>
</dbReference>
<dbReference type="InterPro" id="IPR011662">
    <property type="entry name" value="Secretin/TonB_short_N"/>
</dbReference>
<evidence type="ECO:0000259" key="7">
    <source>
        <dbReference type="SMART" id="SM00965"/>
    </source>
</evidence>
<keyword evidence="1" id="KW-0813">Transport</keyword>
<accession>A0A840UST2</accession>
<feature type="compositionally biased region" description="Polar residues" evidence="5">
    <location>
        <begin position="265"/>
        <end position="280"/>
    </location>
</feature>
<dbReference type="InterPro" id="IPR019734">
    <property type="entry name" value="TPR_rpt"/>
</dbReference>
<evidence type="ECO:0000256" key="5">
    <source>
        <dbReference type="SAM" id="MobiDB-lite"/>
    </source>
</evidence>
<dbReference type="AlphaFoldDB" id="A0A840UST2"/>
<feature type="region of interest" description="Disordered" evidence="5">
    <location>
        <begin position="263"/>
        <end position="282"/>
    </location>
</feature>
<proteinExistence type="predicted"/>
<protein>
    <submittedName>
        <fullName evidence="8">Type IV pilus assembly protein PilQ</fullName>
    </submittedName>
</protein>
<keyword evidence="6" id="KW-0732">Signal</keyword>
<comment type="caution">
    <text evidence="8">The sequence shown here is derived from an EMBL/GenBank/DDBJ whole genome shotgun (WGS) entry which is preliminary data.</text>
</comment>
<feature type="chain" id="PRO_5032322683" evidence="6">
    <location>
        <begin position="16"/>
        <end position="628"/>
    </location>
</feature>
<keyword evidence="9" id="KW-1185">Reference proteome</keyword>
<dbReference type="Pfam" id="PF13432">
    <property type="entry name" value="TPR_16"/>
    <property type="match status" value="1"/>
</dbReference>
<evidence type="ECO:0000313" key="8">
    <source>
        <dbReference type="EMBL" id="MBB5347896.1"/>
    </source>
</evidence>
<dbReference type="SUPFAM" id="SSF48452">
    <property type="entry name" value="TPR-like"/>
    <property type="match status" value="1"/>
</dbReference>
<evidence type="ECO:0000256" key="1">
    <source>
        <dbReference type="ARBA" id="ARBA00022448"/>
    </source>
</evidence>
<keyword evidence="3" id="KW-0998">Cell outer membrane</keyword>
<keyword evidence="4" id="KW-0802">TPR repeat</keyword>
<dbReference type="Proteomes" id="UP000539642">
    <property type="component" value="Unassembled WGS sequence"/>
</dbReference>
<feature type="signal peptide" evidence="6">
    <location>
        <begin position="1"/>
        <end position="15"/>
    </location>
</feature>
<reference evidence="8 9" key="1">
    <citation type="submission" date="2020-08" db="EMBL/GenBank/DDBJ databases">
        <title>Genomic Encyclopedia of Type Strains, Phase IV (KMG-IV): sequencing the most valuable type-strain genomes for metagenomic binning, comparative biology and taxonomic classification.</title>
        <authorList>
            <person name="Goeker M."/>
        </authorList>
    </citation>
    <scope>NUCLEOTIDE SEQUENCE [LARGE SCALE GENOMIC DNA]</scope>
    <source>
        <strain evidence="8 9">DSM 28570</strain>
    </source>
</reference>
<dbReference type="PROSITE" id="PS50005">
    <property type="entry name" value="TPR"/>
    <property type="match status" value="1"/>
</dbReference>
<feature type="domain" description="Secretin/TonB short N-terminal" evidence="7">
    <location>
        <begin position="350"/>
        <end position="398"/>
    </location>
</feature>
<organism evidence="8 9">
    <name type="scientific">Desulfoprunum benzoelyticum</name>
    <dbReference type="NCBI Taxonomy" id="1506996"/>
    <lineage>
        <taxon>Bacteria</taxon>
        <taxon>Pseudomonadati</taxon>
        <taxon>Thermodesulfobacteriota</taxon>
        <taxon>Desulfobulbia</taxon>
        <taxon>Desulfobulbales</taxon>
        <taxon>Desulfobulbaceae</taxon>
        <taxon>Desulfoprunum</taxon>
    </lineage>
</organism>
<evidence type="ECO:0000313" key="9">
    <source>
        <dbReference type="Proteomes" id="UP000539642"/>
    </source>
</evidence>
<dbReference type="InterPro" id="IPR051808">
    <property type="entry name" value="Type_IV_pilus_biogenesis"/>
</dbReference>
<evidence type="ECO:0000256" key="6">
    <source>
        <dbReference type="SAM" id="SignalP"/>
    </source>
</evidence>
<feature type="repeat" description="TPR" evidence="4">
    <location>
        <begin position="441"/>
        <end position="474"/>
    </location>
</feature>
<gene>
    <name evidence="8" type="ORF">HNQ81_001625</name>
</gene>